<dbReference type="CDD" id="cd06503">
    <property type="entry name" value="ATP-synt_Fo_b"/>
    <property type="match status" value="1"/>
</dbReference>
<evidence type="ECO:0000256" key="7">
    <source>
        <dbReference type="ARBA" id="ARBA00023065"/>
    </source>
</evidence>
<keyword evidence="5 13" id="KW-0375">Hydrogen ion transport</keyword>
<feature type="chain" id="PRO_5011643072" description="ATP synthase subunit b" evidence="16">
    <location>
        <begin position="25"/>
        <end position="191"/>
    </location>
</feature>
<dbReference type="InterPro" id="IPR050059">
    <property type="entry name" value="ATP_synthase_B_chain"/>
</dbReference>
<dbReference type="NCBIfam" id="NF009989">
    <property type="entry name" value="PRK13455.1"/>
    <property type="match status" value="1"/>
</dbReference>
<dbReference type="InterPro" id="IPR002146">
    <property type="entry name" value="ATP_synth_b/b'su_bac/chlpt"/>
</dbReference>
<feature type="coiled-coil region" evidence="15">
    <location>
        <begin position="67"/>
        <end position="152"/>
    </location>
</feature>
<reference evidence="17 18" key="1">
    <citation type="submission" date="2016-10" db="EMBL/GenBank/DDBJ databases">
        <authorList>
            <person name="de Groot N.N."/>
        </authorList>
    </citation>
    <scope>NUCLEOTIDE SEQUENCE [LARGE SCALE GENOMIC DNA]</scope>
    <source>
        <strain evidence="17 18">CGMCC 1.8925</strain>
    </source>
</reference>
<feature type="signal peptide" evidence="16">
    <location>
        <begin position="1"/>
        <end position="24"/>
    </location>
</feature>
<protein>
    <recommendedName>
        <fullName evidence="13">ATP synthase subunit b</fullName>
    </recommendedName>
    <alternativeName>
        <fullName evidence="13">ATP synthase F(0) sector subunit b</fullName>
    </alternativeName>
    <alternativeName>
        <fullName evidence="13">ATPase subunit I</fullName>
    </alternativeName>
    <alternativeName>
        <fullName evidence="13">F-type ATPase subunit b</fullName>
        <shortName evidence="13">F-ATPase subunit b</shortName>
    </alternativeName>
</protein>
<keyword evidence="4 13" id="KW-0812">Transmembrane</keyword>
<name>A0A1G5H3S3_9RHOB</name>
<keyword evidence="18" id="KW-1185">Reference proteome</keyword>
<feature type="transmembrane region" description="Helical" evidence="13">
    <location>
        <begin position="40"/>
        <end position="63"/>
    </location>
</feature>
<keyword evidence="16" id="KW-0732">Signal</keyword>
<evidence type="ECO:0000256" key="14">
    <source>
        <dbReference type="RuleBase" id="RU003848"/>
    </source>
</evidence>
<dbReference type="STRING" id="336292.SAMN05660710_01948"/>
<evidence type="ECO:0000256" key="6">
    <source>
        <dbReference type="ARBA" id="ARBA00022989"/>
    </source>
</evidence>
<comment type="similarity">
    <text evidence="1 13 14">Belongs to the ATPase B chain family.</text>
</comment>
<comment type="function">
    <text evidence="11">Component of the F(0) channel, it forms part of the peripheral stalk, linking F(1) to F(0). The b'-subunit is a diverged and duplicated form of b found in plants and photosynthetic bacteria.</text>
</comment>
<keyword evidence="9 13" id="KW-0066">ATP synthesis</keyword>
<dbReference type="GO" id="GO:0012505">
    <property type="term" value="C:endomembrane system"/>
    <property type="evidence" value="ECO:0007669"/>
    <property type="project" value="UniProtKB-SubCell"/>
</dbReference>
<keyword evidence="6 13" id="KW-1133">Transmembrane helix</keyword>
<keyword evidence="8 13" id="KW-0472">Membrane</keyword>
<keyword evidence="15" id="KW-0175">Coiled coil</keyword>
<dbReference type="GO" id="GO:0045259">
    <property type="term" value="C:proton-transporting ATP synthase complex"/>
    <property type="evidence" value="ECO:0007669"/>
    <property type="project" value="UniProtKB-KW"/>
</dbReference>
<dbReference type="PANTHER" id="PTHR33445">
    <property type="entry name" value="ATP SYNTHASE SUBUNIT B', CHLOROPLASTIC"/>
    <property type="match status" value="1"/>
</dbReference>
<evidence type="ECO:0000256" key="5">
    <source>
        <dbReference type="ARBA" id="ARBA00022781"/>
    </source>
</evidence>
<evidence type="ECO:0000256" key="4">
    <source>
        <dbReference type="ARBA" id="ARBA00022692"/>
    </source>
</evidence>
<keyword evidence="3 13" id="KW-0138">CF(0)</keyword>
<dbReference type="AlphaFoldDB" id="A0A1G5H3S3"/>
<evidence type="ECO:0000313" key="18">
    <source>
        <dbReference type="Proteomes" id="UP000199502"/>
    </source>
</evidence>
<evidence type="ECO:0000256" key="8">
    <source>
        <dbReference type="ARBA" id="ARBA00023136"/>
    </source>
</evidence>
<dbReference type="PANTHER" id="PTHR33445:SF1">
    <property type="entry name" value="ATP SYNTHASE SUBUNIT B"/>
    <property type="match status" value="1"/>
</dbReference>
<dbReference type="GO" id="GO:0005886">
    <property type="term" value="C:plasma membrane"/>
    <property type="evidence" value="ECO:0007669"/>
    <property type="project" value="UniProtKB-SubCell"/>
</dbReference>
<dbReference type="GO" id="GO:0046933">
    <property type="term" value="F:proton-transporting ATP synthase activity, rotational mechanism"/>
    <property type="evidence" value="ECO:0007669"/>
    <property type="project" value="UniProtKB-UniRule"/>
</dbReference>
<evidence type="ECO:0000256" key="10">
    <source>
        <dbReference type="ARBA" id="ARBA00025198"/>
    </source>
</evidence>
<comment type="subcellular location">
    <subcellularLocation>
        <location evidence="13">Cell membrane</location>
        <topology evidence="13">Single-pass membrane protein</topology>
    </subcellularLocation>
    <subcellularLocation>
        <location evidence="12">Endomembrane system</location>
        <topology evidence="12">Single-pass membrane protein</topology>
    </subcellularLocation>
</comment>
<dbReference type="Proteomes" id="UP000199502">
    <property type="component" value="Unassembled WGS sequence"/>
</dbReference>
<gene>
    <name evidence="13" type="primary">atpF</name>
    <name evidence="17" type="ORF">SAMN05660710_01948</name>
</gene>
<organism evidence="17 18">
    <name type="scientific">Paracoccus tibetensis</name>
    <dbReference type="NCBI Taxonomy" id="336292"/>
    <lineage>
        <taxon>Bacteria</taxon>
        <taxon>Pseudomonadati</taxon>
        <taxon>Pseudomonadota</taxon>
        <taxon>Alphaproteobacteria</taxon>
        <taxon>Rhodobacterales</taxon>
        <taxon>Paracoccaceae</taxon>
        <taxon>Paracoccus</taxon>
    </lineage>
</organism>
<evidence type="ECO:0000256" key="12">
    <source>
        <dbReference type="ARBA" id="ARBA00037847"/>
    </source>
</evidence>
<accession>A0A1G5H3S3</accession>
<dbReference type="GO" id="GO:0046961">
    <property type="term" value="F:proton-transporting ATPase activity, rotational mechanism"/>
    <property type="evidence" value="ECO:0007669"/>
    <property type="project" value="TreeGrafter"/>
</dbReference>
<evidence type="ECO:0000256" key="16">
    <source>
        <dbReference type="SAM" id="SignalP"/>
    </source>
</evidence>
<comment type="subunit">
    <text evidence="13">F-type ATPases have 2 components, F(1) - the catalytic core - and F(0) - the membrane proton channel. F(1) has five subunits: alpha(3), beta(3), gamma(1), delta(1), epsilon(1). F(0) has three main subunits: a(1), b(2) and c(10-14). The alpha and beta chains form an alternating ring which encloses part of the gamma chain. F(1) is attached to F(0) by a central stalk formed by the gamma and epsilon chains, while a peripheral stalk is formed by the delta and b chains.</text>
</comment>
<dbReference type="EMBL" id="FMVT01000006">
    <property type="protein sequence ID" value="SCY58000.1"/>
    <property type="molecule type" value="Genomic_DNA"/>
</dbReference>
<evidence type="ECO:0000256" key="11">
    <source>
        <dbReference type="ARBA" id="ARBA00025614"/>
    </source>
</evidence>
<evidence type="ECO:0000256" key="15">
    <source>
        <dbReference type="SAM" id="Coils"/>
    </source>
</evidence>
<dbReference type="HAMAP" id="MF_01398">
    <property type="entry name" value="ATP_synth_b_bprime"/>
    <property type="match status" value="1"/>
</dbReference>
<sequence>MNRLIATATASALVTGLAAAPAAAATGPFFSLRNTDFIVLLAFLVFIGVLVYFKVPGLLAGLLDKRADGIRRDLEEARRLREEAQEIYASYERRQREVKTQAEAIVTGARREAEAQAAKAQDDLRRSIDRRLQAAQDQISSAEKDAVRAVRDRAVATAVAAASEILAAQVRAGQRSAGIDDAIEDVARRLN</sequence>
<keyword evidence="7 13" id="KW-0406">Ion transport</keyword>
<evidence type="ECO:0000256" key="9">
    <source>
        <dbReference type="ARBA" id="ARBA00023310"/>
    </source>
</evidence>
<proteinExistence type="inferred from homology"/>
<evidence type="ECO:0000313" key="17">
    <source>
        <dbReference type="EMBL" id="SCY58000.1"/>
    </source>
</evidence>
<evidence type="ECO:0000256" key="3">
    <source>
        <dbReference type="ARBA" id="ARBA00022547"/>
    </source>
</evidence>
<comment type="function">
    <text evidence="10 13">F(1)F(0) ATP synthase produces ATP from ADP in the presence of a proton or sodium gradient. F-type ATPases consist of two structural domains, F(1) containing the extramembraneous catalytic core and F(0) containing the membrane proton channel, linked together by a central stalk and a peripheral stalk. During catalysis, ATP synthesis in the catalytic domain of F(1) is coupled via a rotary mechanism of the central stalk subunits to proton translocation.</text>
</comment>
<dbReference type="RefSeq" id="WP_090743213.1">
    <property type="nucleotide sequence ID" value="NZ_FMVT01000006.1"/>
</dbReference>
<keyword evidence="13" id="KW-1003">Cell membrane</keyword>
<evidence type="ECO:0000256" key="13">
    <source>
        <dbReference type="HAMAP-Rule" id="MF_01398"/>
    </source>
</evidence>
<evidence type="ECO:0000256" key="2">
    <source>
        <dbReference type="ARBA" id="ARBA00022448"/>
    </source>
</evidence>
<keyword evidence="2 13" id="KW-0813">Transport</keyword>
<dbReference type="OrthoDB" id="8479836at2"/>
<evidence type="ECO:0000256" key="1">
    <source>
        <dbReference type="ARBA" id="ARBA00005513"/>
    </source>
</evidence>
<dbReference type="Pfam" id="PF00430">
    <property type="entry name" value="ATP-synt_B"/>
    <property type="match status" value="1"/>
</dbReference>